<feature type="compositionally biased region" description="Polar residues" evidence="1">
    <location>
        <begin position="146"/>
        <end position="160"/>
    </location>
</feature>
<dbReference type="Proteomes" id="UP000079169">
    <property type="component" value="Unplaced"/>
</dbReference>
<evidence type="ECO:0000313" key="3">
    <source>
        <dbReference type="Proteomes" id="UP000079169"/>
    </source>
</evidence>
<sequence>MVSNEGILRNEYVNRTQNSGNIGHNEHILRNYYTTGTDHRGIIDSDERPVRIREQDYNVLLAEKYMKELQDLDEYVDKVHNKINATHLKFTQLFDKLSYSMNPVLLFHQLNFKHESQTDLEFCSQIDELEDVRSYDNDASIISTKNENVSDANTNHCNTKNIKDSHVSSNHKKKDTKNQSTSNGLSVEITNESNTESNNRSNSSEHINENSSIIPRQDQVFADDLDFLEPSEQLILIYLDQQLLSDLNLKVGAKFCLSPYRETYRCQKVILHALMPKDAESKNLPDIDEDIDKDFLVKFFHASYYPILNHNAILSLSVRSMTIPIRVELIPSSVKYCLYDNKIQREVQISYEEYVPVKQKVVQSEGGVLTSNLGAISTEKPFLNHLNQTLNTLVSQIRISVRSSYLYRDNILVTGAEGSGKTTFCKTLQEALQNAGPDSIHCQVVDCKQMKSKIPNVVEKYLRDVLSCACYMEPSCVILDDINILCSCNKESLDVAATTLCNK</sequence>
<dbReference type="InterPro" id="IPR003959">
    <property type="entry name" value="ATPase_AAA_core"/>
</dbReference>
<evidence type="ECO:0000256" key="1">
    <source>
        <dbReference type="SAM" id="MobiDB-lite"/>
    </source>
</evidence>
<dbReference type="Pfam" id="PF00004">
    <property type="entry name" value="AAA"/>
    <property type="match status" value="1"/>
</dbReference>
<dbReference type="InterPro" id="IPR027417">
    <property type="entry name" value="P-loop_NTPase"/>
</dbReference>
<evidence type="ECO:0000313" key="4">
    <source>
        <dbReference type="RefSeq" id="XP_026684354.1"/>
    </source>
</evidence>
<organism evidence="3 4">
    <name type="scientific">Diaphorina citri</name>
    <name type="common">Asian citrus psyllid</name>
    <dbReference type="NCBI Taxonomy" id="121845"/>
    <lineage>
        <taxon>Eukaryota</taxon>
        <taxon>Metazoa</taxon>
        <taxon>Ecdysozoa</taxon>
        <taxon>Arthropoda</taxon>
        <taxon>Hexapoda</taxon>
        <taxon>Insecta</taxon>
        <taxon>Pterygota</taxon>
        <taxon>Neoptera</taxon>
        <taxon>Paraneoptera</taxon>
        <taxon>Hemiptera</taxon>
        <taxon>Sternorrhyncha</taxon>
        <taxon>Psylloidea</taxon>
        <taxon>Psyllidae</taxon>
        <taxon>Diaphorininae</taxon>
        <taxon>Diaphorina</taxon>
    </lineage>
</organism>
<dbReference type="KEGG" id="dci:103516354"/>
<dbReference type="STRING" id="121845.A0A3Q0J7A8"/>
<dbReference type="RefSeq" id="XP_026684354.1">
    <property type="nucleotide sequence ID" value="XM_026828553.1"/>
</dbReference>
<keyword evidence="3" id="KW-1185">Reference proteome</keyword>
<dbReference type="PaxDb" id="121845-A0A3Q0J7A8"/>
<feature type="compositionally biased region" description="Low complexity" evidence="1">
    <location>
        <begin position="188"/>
        <end position="211"/>
    </location>
</feature>
<name>A0A3Q0J7A8_DIACI</name>
<feature type="region of interest" description="Disordered" evidence="1">
    <location>
        <begin position="146"/>
        <end position="211"/>
    </location>
</feature>
<dbReference type="GeneID" id="103516354"/>
<accession>A0A3Q0J7A8</accession>
<dbReference type="GO" id="GO:0005524">
    <property type="term" value="F:ATP binding"/>
    <property type="evidence" value="ECO:0007669"/>
    <property type="project" value="InterPro"/>
</dbReference>
<dbReference type="SUPFAM" id="SSF52540">
    <property type="entry name" value="P-loop containing nucleoside triphosphate hydrolases"/>
    <property type="match status" value="1"/>
</dbReference>
<gene>
    <name evidence="4" type="primary">LOC103516354</name>
</gene>
<dbReference type="AlphaFoldDB" id="A0A3Q0J7A8"/>
<protein>
    <submittedName>
        <fullName evidence="4">Peroxisome biogenesis factor 1-like</fullName>
    </submittedName>
</protein>
<reference evidence="4" key="1">
    <citation type="submission" date="2025-08" db="UniProtKB">
        <authorList>
            <consortium name="RefSeq"/>
        </authorList>
    </citation>
    <scope>IDENTIFICATION</scope>
</reference>
<feature type="domain" description="ATPase AAA-type core" evidence="2">
    <location>
        <begin position="411"/>
        <end position="489"/>
    </location>
</feature>
<dbReference type="Gene3D" id="3.40.50.300">
    <property type="entry name" value="P-loop containing nucleotide triphosphate hydrolases"/>
    <property type="match status" value="1"/>
</dbReference>
<evidence type="ECO:0000259" key="2">
    <source>
        <dbReference type="Pfam" id="PF00004"/>
    </source>
</evidence>
<dbReference type="GO" id="GO:0016887">
    <property type="term" value="F:ATP hydrolysis activity"/>
    <property type="evidence" value="ECO:0007669"/>
    <property type="project" value="InterPro"/>
</dbReference>
<proteinExistence type="predicted"/>